<accession>A0ABP0AVM5</accession>
<organism evidence="2 3">
    <name type="scientific">Sporothrix eucalyptigena</name>
    <dbReference type="NCBI Taxonomy" id="1812306"/>
    <lineage>
        <taxon>Eukaryota</taxon>
        <taxon>Fungi</taxon>
        <taxon>Dikarya</taxon>
        <taxon>Ascomycota</taxon>
        <taxon>Pezizomycotina</taxon>
        <taxon>Sordariomycetes</taxon>
        <taxon>Sordariomycetidae</taxon>
        <taxon>Ophiostomatales</taxon>
        <taxon>Ophiostomataceae</taxon>
        <taxon>Sporothrix</taxon>
    </lineage>
</organism>
<sequence>MPAVSFPLMGLSRSTNSSPSPSMMSMSDPEWLNAVRSKSYMMYCQAKRKPIPMVTRRAYRLPLEVDDSDDEDNLTVTADGTDFDTSLGIDETDPTASAANVSLLFQRLSLQFSPPSGNANEERGEQKPIDWKAPGQLEAFLERCVGGWEMQQQYLAQHERMLRTMEKMRKRINAAEDENALLVWYANHLKGGSAAPLTAGSSASILQEAQSAILTLAATSIEAAPQTQT</sequence>
<comment type="caution">
    <text evidence="2">The sequence shown here is derived from an EMBL/GenBank/DDBJ whole genome shotgun (WGS) entry which is preliminary data.</text>
</comment>
<dbReference type="GO" id="GO:0004050">
    <property type="term" value="F:apyrase activity"/>
    <property type="evidence" value="ECO:0007669"/>
    <property type="project" value="UniProtKB-EC"/>
</dbReference>
<keyword evidence="2" id="KW-0378">Hydrolase</keyword>
<keyword evidence="3" id="KW-1185">Reference proteome</keyword>
<evidence type="ECO:0000313" key="2">
    <source>
        <dbReference type="EMBL" id="CAK7211330.1"/>
    </source>
</evidence>
<dbReference type="Proteomes" id="UP001642482">
    <property type="component" value="Unassembled WGS sequence"/>
</dbReference>
<reference evidence="2 3" key="1">
    <citation type="submission" date="2024-01" db="EMBL/GenBank/DDBJ databases">
        <authorList>
            <person name="Allen C."/>
            <person name="Tagirdzhanova G."/>
        </authorList>
    </citation>
    <scope>NUCLEOTIDE SEQUENCE [LARGE SCALE GENOMIC DNA]</scope>
</reference>
<feature type="region of interest" description="Disordered" evidence="1">
    <location>
        <begin position="1"/>
        <end position="26"/>
    </location>
</feature>
<dbReference type="EC" id="3.6.1.5" evidence="2"/>
<dbReference type="EMBL" id="CAWUHD010000006">
    <property type="protein sequence ID" value="CAK7211330.1"/>
    <property type="molecule type" value="Genomic_DNA"/>
</dbReference>
<gene>
    <name evidence="2" type="primary">YND1_2</name>
    <name evidence="2" type="ORF">SEUCBS140593_001141</name>
</gene>
<name>A0ABP0AVM5_9PEZI</name>
<feature type="compositionally biased region" description="Low complexity" evidence="1">
    <location>
        <begin position="12"/>
        <end position="26"/>
    </location>
</feature>
<protein>
    <submittedName>
        <fullName evidence="2">Golgi apyrase</fullName>
        <ecNumber evidence="2">3.6.1.5</ecNumber>
    </submittedName>
</protein>
<evidence type="ECO:0000313" key="3">
    <source>
        <dbReference type="Proteomes" id="UP001642482"/>
    </source>
</evidence>
<feature type="region of interest" description="Disordered" evidence="1">
    <location>
        <begin position="67"/>
        <end position="90"/>
    </location>
</feature>
<evidence type="ECO:0000256" key="1">
    <source>
        <dbReference type="SAM" id="MobiDB-lite"/>
    </source>
</evidence>
<proteinExistence type="predicted"/>